<dbReference type="SUPFAM" id="SSF52777">
    <property type="entry name" value="CoA-dependent acyltransferases"/>
    <property type="match status" value="1"/>
</dbReference>
<accession>A0ABQ1PLY7</accession>
<dbReference type="InterPro" id="IPR011053">
    <property type="entry name" value="Single_hybrid_motif"/>
</dbReference>
<evidence type="ECO:0000256" key="7">
    <source>
        <dbReference type="SAM" id="MobiDB-lite"/>
    </source>
</evidence>
<dbReference type="Pfam" id="PF02817">
    <property type="entry name" value="E3_binding"/>
    <property type="match status" value="1"/>
</dbReference>
<dbReference type="EMBL" id="BMJI01000024">
    <property type="protein sequence ID" value="GGC99319.1"/>
    <property type="molecule type" value="Genomic_DNA"/>
</dbReference>
<dbReference type="InterPro" id="IPR003016">
    <property type="entry name" value="2-oxoA_DH_lipoyl-BS"/>
</dbReference>
<dbReference type="Pfam" id="PF00364">
    <property type="entry name" value="Biotin_lipoyl"/>
    <property type="match status" value="1"/>
</dbReference>
<dbReference type="PANTHER" id="PTHR43178:SF5">
    <property type="entry name" value="LIPOAMIDE ACYLTRANSFERASE COMPONENT OF BRANCHED-CHAIN ALPHA-KETO ACID DEHYDROGENASE COMPLEX, MITOCHONDRIAL"/>
    <property type="match status" value="1"/>
</dbReference>
<evidence type="ECO:0000256" key="6">
    <source>
        <dbReference type="RuleBase" id="RU003423"/>
    </source>
</evidence>
<evidence type="ECO:0000259" key="9">
    <source>
        <dbReference type="PROSITE" id="PS51826"/>
    </source>
</evidence>
<dbReference type="SUPFAM" id="SSF51230">
    <property type="entry name" value="Single hybrid motif"/>
    <property type="match status" value="1"/>
</dbReference>
<evidence type="ECO:0000256" key="5">
    <source>
        <dbReference type="ARBA" id="ARBA00023315"/>
    </source>
</evidence>
<evidence type="ECO:0000256" key="2">
    <source>
        <dbReference type="ARBA" id="ARBA00007317"/>
    </source>
</evidence>
<feature type="compositionally biased region" description="Pro residues" evidence="7">
    <location>
        <begin position="158"/>
        <end position="175"/>
    </location>
</feature>
<gene>
    <name evidence="10" type="ORF">GCM10011512_27790</name>
</gene>
<evidence type="ECO:0000256" key="4">
    <source>
        <dbReference type="ARBA" id="ARBA00022823"/>
    </source>
</evidence>
<reference evidence="11" key="1">
    <citation type="journal article" date="2019" name="Int. J. Syst. Evol. Microbiol.">
        <title>The Global Catalogue of Microorganisms (GCM) 10K type strain sequencing project: providing services to taxonomists for standard genome sequencing and annotation.</title>
        <authorList>
            <consortium name="The Broad Institute Genomics Platform"/>
            <consortium name="The Broad Institute Genome Sequencing Center for Infectious Disease"/>
            <person name="Wu L."/>
            <person name="Ma J."/>
        </authorList>
    </citation>
    <scope>NUCLEOTIDE SEQUENCE [LARGE SCALE GENOMIC DNA]</scope>
    <source>
        <strain evidence="11">CGMCC 1.15480</strain>
    </source>
</reference>
<dbReference type="PANTHER" id="PTHR43178">
    <property type="entry name" value="DIHYDROLIPOAMIDE ACETYLTRANSFERASE COMPONENT OF PYRUVATE DEHYDROGENASE COMPLEX"/>
    <property type="match status" value="1"/>
</dbReference>
<evidence type="ECO:0000256" key="1">
    <source>
        <dbReference type="ARBA" id="ARBA00001938"/>
    </source>
</evidence>
<dbReference type="InterPro" id="IPR004167">
    <property type="entry name" value="PSBD"/>
</dbReference>
<dbReference type="Gene3D" id="4.10.320.10">
    <property type="entry name" value="E3-binding domain"/>
    <property type="match status" value="1"/>
</dbReference>
<comment type="cofactor">
    <cofactor evidence="1 6">
        <name>(R)-lipoate</name>
        <dbReference type="ChEBI" id="CHEBI:83088"/>
    </cofactor>
</comment>
<dbReference type="InterPro" id="IPR050743">
    <property type="entry name" value="2-oxoacid_DH_E2_comp"/>
</dbReference>
<keyword evidence="10" id="KW-0670">Pyruvate</keyword>
<dbReference type="InterPro" id="IPR001078">
    <property type="entry name" value="2-oxoacid_DH_actylTfrase"/>
</dbReference>
<dbReference type="PROSITE" id="PS00189">
    <property type="entry name" value="LIPOYL"/>
    <property type="match status" value="1"/>
</dbReference>
<keyword evidence="3 6" id="KW-0808">Transferase</keyword>
<dbReference type="RefSeq" id="WP_188669022.1">
    <property type="nucleotide sequence ID" value="NZ_BMJI01000024.1"/>
</dbReference>
<protein>
    <recommendedName>
        <fullName evidence="6">Dihydrolipoamide acetyltransferase component of pyruvate dehydrogenase complex</fullName>
        <ecNumber evidence="6">2.3.1.-</ecNumber>
    </recommendedName>
</protein>
<evidence type="ECO:0000256" key="3">
    <source>
        <dbReference type="ARBA" id="ARBA00022679"/>
    </source>
</evidence>
<sequence length="524" mass="53518">MIREFALPDLGEGLTESEIVSWKVAEGQSVSLNQVIAEVETAKAVVQLPSPWDGVVERLLQAEGATVDVGTPILAIDVPSAGGSGDGGGEPGTARREPTLVGYGAAPAGTGRPARRRRTTGSPASAGPSTATGTGEPDPGTAPDASPQPGAPGVPDQPDVPAPVGPDEPDVPLPTRPDEPLAPNGPEIPPLPGGPEITPPGSPSTVATAPQNGAASRERHLSTPVVRKLARDLGLDIDAVTGTGRGGLVTRADVTAAAEARSTGVATVAATAPAVTTAAAPTATTGDGGLGLRETREPIRGVRKHTAAAMVASAFTAPHVTEFLTVDVTESVALLDSLRADRAWAEDRPTMTALVAKAVLVALRRHPELNSRWDETAGEIVRFGYVNLGIAAATPRGLVVPNLKDADGMDLRTLSRALRELTSAARDGRTTPAALSGGTFTISNVGVFGVDAGTPILNPGEAGILATGQVRRTPWEYRGEIALRDVMTLSLSFDHRLVDGEAGSRFLADVGAVLRSPGATLTLV</sequence>
<feature type="compositionally biased region" description="Polar residues" evidence="7">
    <location>
        <begin position="203"/>
        <end position="214"/>
    </location>
</feature>
<evidence type="ECO:0000313" key="11">
    <source>
        <dbReference type="Proteomes" id="UP000597761"/>
    </source>
</evidence>
<evidence type="ECO:0000259" key="8">
    <source>
        <dbReference type="PROSITE" id="PS50968"/>
    </source>
</evidence>
<keyword evidence="11" id="KW-1185">Reference proteome</keyword>
<dbReference type="PROSITE" id="PS51826">
    <property type="entry name" value="PSBD"/>
    <property type="match status" value="1"/>
</dbReference>
<dbReference type="PROSITE" id="PS50968">
    <property type="entry name" value="BIOTINYL_LIPOYL"/>
    <property type="match status" value="1"/>
</dbReference>
<dbReference type="CDD" id="cd06849">
    <property type="entry name" value="lipoyl_domain"/>
    <property type="match status" value="1"/>
</dbReference>
<dbReference type="InterPro" id="IPR023213">
    <property type="entry name" value="CAT-like_dom_sf"/>
</dbReference>
<dbReference type="InterPro" id="IPR000089">
    <property type="entry name" value="Biotin_lipoyl"/>
</dbReference>
<dbReference type="Gene3D" id="2.40.50.100">
    <property type="match status" value="1"/>
</dbReference>
<dbReference type="Pfam" id="PF00198">
    <property type="entry name" value="2-oxoacid_dh"/>
    <property type="match status" value="1"/>
</dbReference>
<evidence type="ECO:0000313" key="10">
    <source>
        <dbReference type="EMBL" id="GGC99319.1"/>
    </source>
</evidence>
<dbReference type="SUPFAM" id="SSF47005">
    <property type="entry name" value="Peripheral subunit-binding domain of 2-oxo acid dehydrogenase complex"/>
    <property type="match status" value="1"/>
</dbReference>
<feature type="domain" description="Peripheral subunit-binding (PSBD)" evidence="9">
    <location>
        <begin position="221"/>
        <end position="258"/>
    </location>
</feature>
<keyword evidence="4 6" id="KW-0450">Lipoyl</keyword>
<feature type="domain" description="Lipoyl-binding" evidence="8">
    <location>
        <begin position="2"/>
        <end position="77"/>
    </location>
</feature>
<dbReference type="Gene3D" id="3.30.559.10">
    <property type="entry name" value="Chloramphenicol acetyltransferase-like domain"/>
    <property type="match status" value="1"/>
</dbReference>
<keyword evidence="5 6" id="KW-0012">Acyltransferase</keyword>
<feature type="region of interest" description="Disordered" evidence="7">
    <location>
        <begin position="78"/>
        <end position="223"/>
    </location>
</feature>
<dbReference type="EC" id="2.3.1.-" evidence="6"/>
<dbReference type="InterPro" id="IPR036625">
    <property type="entry name" value="E3-bd_dom_sf"/>
</dbReference>
<organism evidence="10 11">
    <name type="scientific">Tersicoccus solisilvae</name>
    <dbReference type="NCBI Taxonomy" id="1882339"/>
    <lineage>
        <taxon>Bacteria</taxon>
        <taxon>Bacillati</taxon>
        <taxon>Actinomycetota</taxon>
        <taxon>Actinomycetes</taxon>
        <taxon>Micrococcales</taxon>
        <taxon>Micrococcaceae</taxon>
        <taxon>Tersicoccus</taxon>
    </lineage>
</organism>
<feature type="compositionally biased region" description="Pro residues" evidence="7">
    <location>
        <begin position="186"/>
        <end position="202"/>
    </location>
</feature>
<proteinExistence type="inferred from homology"/>
<comment type="caution">
    <text evidence="10">The sequence shown here is derived from an EMBL/GenBank/DDBJ whole genome shotgun (WGS) entry which is preliminary data.</text>
</comment>
<feature type="compositionally biased region" description="Gly residues" evidence="7">
    <location>
        <begin position="82"/>
        <end position="91"/>
    </location>
</feature>
<comment type="similarity">
    <text evidence="2 6">Belongs to the 2-oxoacid dehydrogenase family.</text>
</comment>
<dbReference type="Proteomes" id="UP000597761">
    <property type="component" value="Unassembled WGS sequence"/>
</dbReference>
<name>A0ABQ1PLY7_9MICC</name>